<dbReference type="PROSITE" id="PS51257">
    <property type="entry name" value="PROKAR_LIPOPROTEIN"/>
    <property type="match status" value="1"/>
</dbReference>
<keyword evidence="5" id="KW-1185">Reference proteome</keyword>
<evidence type="ECO:0000313" key="5">
    <source>
        <dbReference type="Proteomes" id="UP000525923"/>
    </source>
</evidence>
<dbReference type="RefSeq" id="WP_135505680.1">
    <property type="nucleotide sequence ID" value="NZ_JACHHE010000002.1"/>
</dbReference>
<protein>
    <submittedName>
        <fullName evidence="4">Ca-activated chloride channel family protein</fullName>
    </submittedName>
</protein>
<comment type="caution">
    <text evidence="4">The sequence shown here is derived from an EMBL/GenBank/DDBJ whole genome shotgun (WGS) entry which is preliminary data.</text>
</comment>
<organism evidence="4 5">
    <name type="scientific">Planococcus koreensis</name>
    <dbReference type="NCBI Taxonomy" id="112331"/>
    <lineage>
        <taxon>Bacteria</taxon>
        <taxon>Bacillati</taxon>
        <taxon>Bacillota</taxon>
        <taxon>Bacilli</taxon>
        <taxon>Bacillales</taxon>
        <taxon>Caryophanaceae</taxon>
        <taxon>Planococcus</taxon>
    </lineage>
</organism>
<evidence type="ECO:0000256" key="2">
    <source>
        <dbReference type="SAM" id="SignalP"/>
    </source>
</evidence>
<feature type="region of interest" description="Disordered" evidence="1">
    <location>
        <begin position="22"/>
        <end position="46"/>
    </location>
</feature>
<dbReference type="AlphaFoldDB" id="A0A7W8FTJ8"/>
<dbReference type="InterPro" id="IPR002035">
    <property type="entry name" value="VWF_A"/>
</dbReference>
<dbReference type="SUPFAM" id="SSF53300">
    <property type="entry name" value="vWA-like"/>
    <property type="match status" value="1"/>
</dbReference>
<evidence type="ECO:0000313" key="4">
    <source>
        <dbReference type="EMBL" id="MBB5179605.1"/>
    </source>
</evidence>
<dbReference type="Gene3D" id="3.40.50.410">
    <property type="entry name" value="von Willebrand factor, type A domain"/>
    <property type="match status" value="1"/>
</dbReference>
<keyword evidence="2" id="KW-0732">Signal</keyword>
<feature type="chain" id="PRO_5030921389" evidence="2">
    <location>
        <begin position="24"/>
        <end position="469"/>
    </location>
</feature>
<dbReference type="OrthoDB" id="9783818at2"/>
<proteinExistence type="predicted"/>
<gene>
    <name evidence="4" type="ORF">HNQ44_001029</name>
</gene>
<dbReference type="EMBL" id="JACHHE010000002">
    <property type="protein sequence ID" value="MBB5179605.1"/>
    <property type="molecule type" value="Genomic_DNA"/>
</dbReference>
<dbReference type="SMART" id="SM00327">
    <property type="entry name" value="VWA"/>
    <property type="match status" value="1"/>
</dbReference>
<name>A0A7W8FTJ8_9BACL</name>
<reference evidence="4 5" key="1">
    <citation type="submission" date="2020-08" db="EMBL/GenBank/DDBJ databases">
        <title>Genomic Encyclopedia of Type Strains, Phase IV (KMG-IV): sequencing the most valuable type-strain genomes for metagenomic binning, comparative biology and taxonomic classification.</title>
        <authorList>
            <person name="Goeker M."/>
        </authorList>
    </citation>
    <scope>NUCLEOTIDE SEQUENCE [LARGE SCALE GENOMIC DNA]</scope>
    <source>
        <strain evidence="4 5">DSM 15895</strain>
    </source>
</reference>
<dbReference type="InterPro" id="IPR036465">
    <property type="entry name" value="vWFA_dom_sf"/>
</dbReference>
<evidence type="ECO:0000259" key="3">
    <source>
        <dbReference type="PROSITE" id="PS50234"/>
    </source>
</evidence>
<evidence type="ECO:0000256" key="1">
    <source>
        <dbReference type="SAM" id="MobiDB-lite"/>
    </source>
</evidence>
<feature type="domain" description="VWFA" evidence="3">
    <location>
        <begin position="165"/>
        <end position="357"/>
    </location>
</feature>
<accession>A0A7W8FTJ8</accession>
<dbReference type="Pfam" id="PF13519">
    <property type="entry name" value="VWA_2"/>
    <property type="match status" value="1"/>
</dbReference>
<feature type="signal peptide" evidence="2">
    <location>
        <begin position="1"/>
        <end position="23"/>
    </location>
</feature>
<feature type="compositionally biased region" description="Low complexity" evidence="1">
    <location>
        <begin position="22"/>
        <end position="35"/>
    </location>
</feature>
<dbReference type="PROSITE" id="PS50234">
    <property type="entry name" value="VWFA"/>
    <property type="match status" value="1"/>
</dbReference>
<dbReference type="Proteomes" id="UP000525923">
    <property type="component" value="Unassembled WGS sequence"/>
</dbReference>
<sequence length="469" mass="51961">MKQTRYLLVGLLAVFLAGCQEQAQPEKPQAEATEQQEPKTQEAPEEAAIENGEGLAAILAEKEMLPLPTDEKDLIDQRSGKINDIYVVSSEERKQVEEAFLEEFGEVPPLPEDASEEEMDLYFNYIYSLIAYDFQDPQSVLDQMEFALSGTPEADPRFAFKENYNVEIILDSSGSMANLIEGETRMDLAKKAIREFMTQVPAEANVSLRVYGHEGDGTEAQKAASCEAIDEVYKRGTFDQAKFNQALDAFEPAGWTPVAGALESAKESFAGLDAKTNTNLVYLVSDGIETCGGDPVAVAKTFSESDVSPIINVIGFNADSETQQQLKDVAAAANGIFSNVTSGTELTEEFEQSQEVLARWEAWKVDSEVDVLAASNASWLAITKFENRWHASTDQQHLGLIRVFGLLREKGYLTFEQVDALTARAAEIEQLAKESRETLVAELNRVKEQGLEKMRTEIDKKYPDEADQQ</sequence>